<dbReference type="Gene3D" id="2.40.50.140">
    <property type="entry name" value="Nucleic acid-binding proteins"/>
    <property type="match status" value="1"/>
</dbReference>
<feature type="region of interest" description="Disordered" evidence="2">
    <location>
        <begin position="198"/>
        <end position="217"/>
    </location>
</feature>
<dbReference type="Proteomes" id="UP000886595">
    <property type="component" value="Unassembled WGS sequence"/>
</dbReference>
<dbReference type="InterPro" id="IPR012340">
    <property type="entry name" value="NA-bd_OB-fold"/>
</dbReference>
<evidence type="ECO:0000256" key="1">
    <source>
        <dbReference type="ARBA" id="ARBA00023125"/>
    </source>
</evidence>
<evidence type="ECO:0000259" key="3">
    <source>
        <dbReference type="Pfam" id="PF16900"/>
    </source>
</evidence>
<evidence type="ECO:0000256" key="2">
    <source>
        <dbReference type="SAM" id="MobiDB-lite"/>
    </source>
</evidence>
<dbReference type="CDD" id="cd04481">
    <property type="entry name" value="RPA1_DBD_B_like"/>
    <property type="match status" value="1"/>
</dbReference>
<keyword evidence="5" id="KW-1185">Reference proteome</keyword>
<dbReference type="SUPFAM" id="SSF50249">
    <property type="entry name" value="Nucleic acid-binding proteins"/>
    <property type="match status" value="1"/>
</dbReference>
<dbReference type="EMBL" id="JAAMPC010000001">
    <property type="protein sequence ID" value="KAG2330485.1"/>
    <property type="molecule type" value="Genomic_DNA"/>
</dbReference>
<comment type="caution">
    <text evidence="4">The sequence shown here is derived from an EMBL/GenBank/DDBJ whole genome shotgun (WGS) entry which is preliminary data.</text>
</comment>
<dbReference type="AlphaFoldDB" id="A0A8X7WJT2"/>
<gene>
    <name evidence="4" type="ORF">Bca52824_001665</name>
</gene>
<feature type="domain" description="Replication protein A OB" evidence="3">
    <location>
        <begin position="34"/>
        <end position="116"/>
    </location>
</feature>
<name>A0A8X7WJT2_BRACI</name>
<dbReference type="GO" id="GO:0003677">
    <property type="term" value="F:DNA binding"/>
    <property type="evidence" value="ECO:0007669"/>
    <property type="project" value="UniProtKB-KW"/>
</dbReference>
<dbReference type="InterPro" id="IPR031657">
    <property type="entry name" value="REPA_OB_2"/>
</dbReference>
<dbReference type="PANTHER" id="PTHR47165:SF4">
    <property type="entry name" value="OS03G0429900 PROTEIN"/>
    <property type="match status" value="1"/>
</dbReference>
<sequence length="235" mass="26327">MVIGDYAVLSSSSLVDDRIFLSLANYGEVENGTKKQNFLIDVIGRIHELGAVQTVQVSGEDRKRVQFRLVDAEGNNLAFCLWGTYAEQLEPFSDAGRDQIIICLIRFAKIKEFRGEMQITNAFDASRLYLNAIIPEVTDLTQRLSNGNLSVAMIDKPTGKKDGKRVTYNWNDAEIKTISEVVEANQVMMLDQISSDECPAPITKRKEDDSGLHDLTSTSKKQCTKLIKQEKTKTD</sequence>
<evidence type="ECO:0000313" key="5">
    <source>
        <dbReference type="Proteomes" id="UP000886595"/>
    </source>
</evidence>
<proteinExistence type="predicted"/>
<protein>
    <recommendedName>
        <fullName evidence="3">Replication protein A OB domain-containing protein</fullName>
    </recommendedName>
</protein>
<dbReference type="OrthoDB" id="1113793at2759"/>
<accession>A0A8X7WJT2</accession>
<keyword evidence="1" id="KW-0238">DNA-binding</keyword>
<dbReference type="Pfam" id="PF16900">
    <property type="entry name" value="REPA_OB_2"/>
    <property type="match status" value="1"/>
</dbReference>
<organism evidence="4 5">
    <name type="scientific">Brassica carinata</name>
    <name type="common">Ethiopian mustard</name>
    <name type="synonym">Abyssinian cabbage</name>
    <dbReference type="NCBI Taxonomy" id="52824"/>
    <lineage>
        <taxon>Eukaryota</taxon>
        <taxon>Viridiplantae</taxon>
        <taxon>Streptophyta</taxon>
        <taxon>Embryophyta</taxon>
        <taxon>Tracheophyta</taxon>
        <taxon>Spermatophyta</taxon>
        <taxon>Magnoliopsida</taxon>
        <taxon>eudicotyledons</taxon>
        <taxon>Gunneridae</taxon>
        <taxon>Pentapetalae</taxon>
        <taxon>rosids</taxon>
        <taxon>malvids</taxon>
        <taxon>Brassicales</taxon>
        <taxon>Brassicaceae</taxon>
        <taxon>Brassiceae</taxon>
        <taxon>Brassica</taxon>
    </lineage>
</organism>
<dbReference type="PANTHER" id="PTHR47165">
    <property type="entry name" value="OS03G0429900 PROTEIN"/>
    <property type="match status" value="1"/>
</dbReference>
<reference evidence="4 5" key="1">
    <citation type="submission" date="2020-02" db="EMBL/GenBank/DDBJ databases">
        <authorList>
            <person name="Ma Q."/>
            <person name="Huang Y."/>
            <person name="Song X."/>
            <person name="Pei D."/>
        </authorList>
    </citation>
    <scope>NUCLEOTIDE SEQUENCE [LARGE SCALE GENOMIC DNA]</scope>
    <source>
        <strain evidence="4">Sxm20200214</strain>
        <tissue evidence="4">Leaf</tissue>
    </source>
</reference>
<evidence type="ECO:0000313" key="4">
    <source>
        <dbReference type="EMBL" id="KAG2330485.1"/>
    </source>
</evidence>